<reference evidence="2 3" key="2">
    <citation type="journal article" date="2008" name="Int. J. Syst. Evol. Microbiol.">
        <title>Methanocella paludicola gen. nov., sp. nov., a methane-producing archaeon, the first isolate of the lineage 'Rice Cluster I', and proposal of the new archaeal order Methanocellales ord. nov.</title>
        <authorList>
            <person name="Sakai S."/>
            <person name="Imachi H."/>
            <person name="Hanada S."/>
            <person name="Ohashi A."/>
            <person name="Harada H."/>
            <person name="Kamagata Y."/>
        </authorList>
    </citation>
    <scope>NUCLEOTIDE SEQUENCE [LARGE SCALE GENOMIC DNA]</scope>
    <source>
        <strain evidence="3">DSM 17711 / JCM 13418 / NBRC 101707 / SANAE</strain>
    </source>
</reference>
<dbReference type="RefSeq" id="WP_012901349.1">
    <property type="nucleotide sequence ID" value="NC_013665.1"/>
</dbReference>
<evidence type="ECO:0000313" key="3">
    <source>
        <dbReference type="Proteomes" id="UP000001882"/>
    </source>
</evidence>
<proteinExistence type="inferred from homology"/>
<dbReference type="KEGG" id="mpd:MCP_2603"/>
<dbReference type="SUPFAM" id="SSF56784">
    <property type="entry name" value="HAD-like"/>
    <property type="match status" value="1"/>
</dbReference>
<evidence type="ECO:0000256" key="1">
    <source>
        <dbReference type="ARBA" id="ARBA00007958"/>
    </source>
</evidence>
<dbReference type="AlphaFoldDB" id="D1Z1V3"/>
<dbReference type="InterPro" id="IPR036412">
    <property type="entry name" value="HAD-like_sf"/>
</dbReference>
<dbReference type="SFLD" id="SFLDS00003">
    <property type="entry name" value="Haloacid_Dehalogenase"/>
    <property type="match status" value="1"/>
</dbReference>
<dbReference type="PANTHER" id="PTHR43481:SF4">
    <property type="entry name" value="GLYCEROL-1-PHOSPHATE PHOSPHOHYDROLASE 1-RELATED"/>
    <property type="match status" value="1"/>
</dbReference>
<accession>D1Z1V3</accession>
<dbReference type="NCBIfam" id="TIGR01509">
    <property type="entry name" value="HAD-SF-IA-v3"/>
    <property type="match status" value="1"/>
</dbReference>
<dbReference type="SFLD" id="SFLDG01135">
    <property type="entry name" value="C1.5.6:_HAD__Beta-PGM__Phospha"/>
    <property type="match status" value="1"/>
</dbReference>
<dbReference type="PANTHER" id="PTHR43481">
    <property type="entry name" value="FRUCTOSE-1-PHOSPHATE PHOSPHATASE"/>
    <property type="match status" value="1"/>
</dbReference>
<sequence>MAERCSVDIYLYRAALFDMDGVITDTMPLHYESWKLAFARAGIVVEKMDVYLREGMTSTAMARDIAASKNKDLPGEELGRIVDDKTRAFGEMVNEHGRAYDGVRETLRMLRNNGVALALVTGSKRESVATVLKKVGLDGAFDVIVGAEDVASGKPGPEPYLSAMTKLDMPALDCVAIENAPLGIKSAKAAKVGYVIAIASTLDPSYLQEADEVDESFSDLEQCFARRFEMRPGRAIM</sequence>
<dbReference type="OrthoDB" id="31229at2157"/>
<dbReference type="Pfam" id="PF13419">
    <property type="entry name" value="HAD_2"/>
    <property type="match status" value="1"/>
</dbReference>
<dbReference type="EMBL" id="AP011532">
    <property type="protein sequence ID" value="BAI62675.1"/>
    <property type="molecule type" value="Genomic_DNA"/>
</dbReference>
<reference evidence="3" key="3">
    <citation type="journal article" date="2011" name="PLoS ONE">
        <title>Genome sequence of a mesophilic hydrogenotrophic methanogen Methanocella paludicola, the first cultivated representative of the order Methanocellales.</title>
        <authorList>
            <person name="Sakai S."/>
            <person name="Takaki Y."/>
            <person name="Shimamura S."/>
            <person name="Sekine M."/>
            <person name="Tajima T."/>
            <person name="Kosugi H."/>
            <person name="Ichikawa N."/>
            <person name="Tasumi E."/>
            <person name="Hiraki A.T."/>
            <person name="Shimizu A."/>
            <person name="Kato Y."/>
            <person name="Nishiko R."/>
            <person name="Mori K."/>
            <person name="Fujita N."/>
            <person name="Imachi H."/>
            <person name="Takai K."/>
        </authorList>
    </citation>
    <scope>NUCLEOTIDE SEQUENCE [LARGE SCALE GENOMIC DNA]</scope>
    <source>
        <strain evidence="3">DSM 17711 / JCM 13418 / NBRC 101707 / SANAE</strain>
    </source>
</reference>
<gene>
    <name evidence="2" type="ordered locus">MCP_2603</name>
</gene>
<dbReference type="Proteomes" id="UP000001882">
    <property type="component" value="Chromosome"/>
</dbReference>
<dbReference type="SFLD" id="SFLDG01129">
    <property type="entry name" value="C1.5:_HAD__Beta-PGM__Phosphata"/>
    <property type="match status" value="1"/>
</dbReference>
<dbReference type="InterPro" id="IPR041492">
    <property type="entry name" value="HAD_2"/>
</dbReference>
<dbReference type="InterPro" id="IPR051806">
    <property type="entry name" value="HAD-like_SPP"/>
</dbReference>
<reference evidence="2 3" key="1">
    <citation type="journal article" date="2007" name="Appl. Environ. Microbiol.">
        <title>Isolation of key methanogens for global methane emission from rice paddy fields: a novel isolate affiliated with the clone cluster rice cluster I.</title>
        <authorList>
            <person name="Sakai S."/>
            <person name="Imachi H."/>
            <person name="Sekiguchi Y."/>
            <person name="Ohashi A."/>
            <person name="Harada H."/>
            <person name="Kamagata Y."/>
        </authorList>
    </citation>
    <scope>NUCLEOTIDE SEQUENCE [LARGE SCALE GENOMIC DNA]</scope>
    <source>
        <strain evidence="3">DSM 17711 / JCM 13418 / NBRC 101707 / SANAE</strain>
    </source>
</reference>
<protein>
    <submittedName>
        <fullName evidence="2">Haloacid dehalogenase</fullName>
    </submittedName>
</protein>
<keyword evidence="3" id="KW-1185">Reference proteome</keyword>
<dbReference type="InterPro" id="IPR006439">
    <property type="entry name" value="HAD-SF_hydro_IA"/>
</dbReference>
<comment type="similarity">
    <text evidence="1">Belongs to the HAD-like hydrolase superfamily.</text>
</comment>
<dbReference type="GO" id="GO:0050308">
    <property type="term" value="F:sugar-phosphatase activity"/>
    <property type="evidence" value="ECO:0007669"/>
    <property type="project" value="TreeGrafter"/>
</dbReference>
<organism evidence="2 3">
    <name type="scientific">Methanocella paludicola (strain DSM 17711 / JCM 13418 / NBRC 101707 / SANAE)</name>
    <dbReference type="NCBI Taxonomy" id="304371"/>
    <lineage>
        <taxon>Archaea</taxon>
        <taxon>Methanobacteriati</taxon>
        <taxon>Methanobacteriota</taxon>
        <taxon>Stenosarchaea group</taxon>
        <taxon>Methanomicrobia</taxon>
        <taxon>Methanocellales</taxon>
        <taxon>Methanocellaceae</taxon>
        <taxon>Methanocella</taxon>
    </lineage>
</organism>
<dbReference type="InterPro" id="IPR023214">
    <property type="entry name" value="HAD_sf"/>
</dbReference>
<dbReference type="STRING" id="304371.MCP_2603"/>
<evidence type="ECO:0000313" key="2">
    <source>
        <dbReference type="EMBL" id="BAI62675.1"/>
    </source>
</evidence>
<name>D1Z1V3_METPS</name>
<dbReference type="eggNOG" id="arCOG02293">
    <property type="taxonomic scope" value="Archaea"/>
</dbReference>
<dbReference type="InParanoid" id="D1Z1V3"/>
<dbReference type="PRINTS" id="PR00413">
    <property type="entry name" value="HADHALOGNASE"/>
</dbReference>
<dbReference type="Gene3D" id="1.10.150.240">
    <property type="entry name" value="Putative phosphatase, domain 2"/>
    <property type="match status" value="1"/>
</dbReference>
<dbReference type="GeneID" id="8682340"/>
<dbReference type="Gene3D" id="3.40.50.1000">
    <property type="entry name" value="HAD superfamily/HAD-like"/>
    <property type="match status" value="1"/>
</dbReference>
<dbReference type="CDD" id="cd07505">
    <property type="entry name" value="HAD_BPGM-like"/>
    <property type="match status" value="1"/>
</dbReference>
<dbReference type="InterPro" id="IPR023198">
    <property type="entry name" value="PGP-like_dom2"/>
</dbReference>